<dbReference type="GO" id="GO:0000329">
    <property type="term" value="C:fungal-type vacuole membrane"/>
    <property type="evidence" value="ECO:0007669"/>
    <property type="project" value="TreeGrafter"/>
</dbReference>
<dbReference type="PANTHER" id="PTHR10900:SF77">
    <property type="entry name" value="FI19380P1"/>
    <property type="match status" value="1"/>
</dbReference>
<evidence type="ECO:0000313" key="5">
    <source>
        <dbReference type="EMBL" id="KAK4206749.1"/>
    </source>
</evidence>
<name>A0AAN6XTR2_9PEZI</name>
<feature type="region of interest" description="Disordered" evidence="1">
    <location>
        <begin position="307"/>
        <end position="332"/>
    </location>
</feature>
<dbReference type="InterPro" id="IPR000782">
    <property type="entry name" value="FAS1_domain"/>
</dbReference>
<dbReference type="Pfam" id="PF02469">
    <property type="entry name" value="Fasciclin"/>
    <property type="match status" value="2"/>
</dbReference>
<keyword evidence="2" id="KW-1133">Transmembrane helix</keyword>
<dbReference type="InterPro" id="IPR050904">
    <property type="entry name" value="Adhesion/Biosynth-related"/>
</dbReference>
<protein>
    <submittedName>
        <fullName evidence="5">Beta-Ig-H3/Fasciclin</fullName>
    </submittedName>
</protein>
<dbReference type="Gene3D" id="2.30.180.10">
    <property type="entry name" value="FAS1 domain"/>
    <property type="match status" value="2"/>
</dbReference>
<evidence type="ECO:0000256" key="2">
    <source>
        <dbReference type="SAM" id="Phobius"/>
    </source>
</evidence>
<dbReference type="AlphaFoldDB" id="A0AAN6XTR2"/>
<dbReference type="PANTHER" id="PTHR10900">
    <property type="entry name" value="PERIOSTIN-RELATED"/>
    <property type="match status" value="1"/>
</dbReference>
<keyword evidence="2" id="KW-0472">Membrane</keyword>
<dbReference type="PROSITE" id="PS50213">
    <property type="entry name" value="FAS1"/>
    <property type="match status" value="2"/>
</dbReference>
<evidence type="ECO:0000259" key="4">
    <source>
        <dbReference type="PROSITE" id="PS50213"/>
    </source>
</evidence>
<dbReference type="SMART" id="SM00554">
    <property type="entry name" value="FAS1"/>
    <property type="match status" value="2"/>
</dbReference>
<keyword evidence="2" id="KW-0812">Transmembrane</keyword>
<reference evidence="5" key="2">
    <citation type="submission" date="2023-05" db="EMBL/GenBank/DDBJ databases">
        <authorList>
            <consortium name="Lawrence Berkeley National Laboratory"/>
            <person name="Steindorff A."/>
            <person name="Hensen N."/>
            <person name="Bonometti L."/>
            <person name="Westerberg I."/>
            <person name="Brannstrom I.O."/>
            <person name="Guillou S."/>
            <person name="Cros-Aarteil S."/>
            <person name="Calhoun S."/>
            <person name="Haridas S."/>
            <person name="Kuo A."/>
            <person name="Mondo S."/>
            <person name="Pangilinan J."/>
            <person name="Riley R."/>
            <person name="Labutti K."/>
            <person name="Andreopoulos B."/>
            <person name="Lipzen A."/>
            <person name="Chen C."/>
            <person name="Yanf M."/>
            <person name="Daum C."/>
            <person name="Ng V."/>
            <person name="Clum A."/>
            <person name="Ohm R."/>
            <person name="Martin F."/>
            <person name="Silar P."/>
            <person name="Natvig D."/>
            <person name="Lalanne C."/>
            <person name="Gautier V."/>
            <person name="Ament-Velasquez S.L."/>
            <person name="Kruys A."/>
            <person name="Hutchinson M.I."/>
            <person name="Powell A.J."/>
            <person name="Barry K."/>
            <person name="Miller A.N."/>
            <person name="Grigoriev I.V."/>
            <person name="Debuchy R."/>
            <person name="Gladieux P."/>
            <person name="Thoren M.H."/>
            <person name="Johannesson H."/>
        </authorList>
    </citation>
    <scope>NUCLEOTIDE SEQUENCE</scope>
    <source>
        <strain evidence="5">PSN293</strain>
    </source>
</reference>
<feature type="transmembrane region" description="Helical" evidence="2">
    <location>
        <begin position="336"/>
        <end position="362"/>
    </location>
</feature>
<dbReference type="GO" id="GO:0016236">
    <property type="term" value="P:macroautophagy"/>
    <property type="evidence" value="ECO:0007669"/>
    <property type="project" value="TreeGrafter"/>
</dbReference>
<reference evidence="5" key="1">
    <citation type="journal article" date="2023" name="Mol. Phylogenet. Evol.">
        <title>Genome-scale phylogeny and comparative genomics of the fungal order Sordariales.</title>
        <authorList>
            <person name="Hensen N."/>
            <person name="Bonometti L."/>
            <person name="Westerberg I."/>
            <person name="Brannstrom I.O."/>
            <person name="Guillou S."/>
            <person name="Cros-Aarteil S."/>
            <person name="Calhoun S."/>
            <person name="Haridas S."/>
            <person name="Kuo A."/>
            <person name="Mondo S."/>
            <person name="Pangilinan J."/>
            <person name="Riley R."/>
            <person name="LaButti K."/>
            <person name="Andreopoulos B."/>
            <person name="Lipzen A."/>
            <person name="Chen C."/>
            <person name="Yan M."/>
            <person name="Daum C."/>
            <person name="Ng V."/>
            <person name="Clum A."/>
            <person name="Steindorff A."/>
            <person name="Ohm R.A."/>
            <person name="Martin F."/>
            <person name="Silar P."/>
            <person name="Natvig D.O."/>
            <person name="Lalanne C."/>
            <person name="Gautier V."/>
            <person name="Ament-Velasquez S.L."/>
            <person name="Kruys A."/>
            <person name="Hutchinson M.I."/>
            <person name="Powell A.J."/>
            <person name="Barry K."/>
            <person name="Miller A.N."/>
            <person name="Grigoriev I.V."/>
            <person name="Debuchy R."/>
            <person name="Gladieux P."/>
            <person name="Hiltunen Thoren M."/>
            <person name="Johannesson H."/>
        </authorList>
    </citation>
    <scope>NUCLEOTIDE SEQUENCE</scope>
    <source>
        <strain evidence="5">PSN293</strain>
    </source>
</reference>
<dbReference type="InterPro" id="IPR036378">
    <property type="entry name" value="FAS1_dom_sf"/>
</dbReference>
<feature type="chain" id="PRO_5042990555" evidence="3">
    <location>
        <begin position="18"/>
        <end position="364"/>
    </location>
</feature>
<organism evidence="5 6">
    <name type="scientific">Rhypophila decipiens</name>
    <dbReference type="NCBI Taxonomy" id="261697"/>
    <lineage>
        <taxon>Eukaryota</taxon>
        <taxon>Fungi</taxon>
        <taxon>Dikarya</taxon>
        <taxon>Ascomycota</taxon>
        <taxon>Pezizomycotina</taxon>
        <taxon>Sordariomycetes</taxon>
        <taxon>Sordariomycetidae</taxon>
        <taxon>Sordariales</taxon>
        <taxon>Naviculisporaceae</taxon>
        <taxon>Rhypophila</taxon>
    </lineage>
</organism>
<keyword evidence="3" id="KW-0732">Signal</keyword>
<feature type="signal peptide" evidence="3">
    <location>
        <begin position="1"/>
        <end position="17"/>
    </location>
</feature>
<feature type="domain" description="FAS1" evidence="4">
    <location>
        <begin position="172"/>
        <end position="300"/>
    </location>
</feature>
<accession>A0AAN6XTR2</accession>
<feature type="domain" description="FAS1" evidence="4">
    <location>
        <begin position="18"/>
        <end position="169"/>
    </location>
</feature>
<evidence type="ECO:0000313" key="6">
    <source>
        <dbReference type="Proteomes" id="UP001301769"/>
    </source>
</evidence>
<evidence type="ECO:0000256" key="3">
    <source>
        <dbReference type="SAM" id="SignalP"/>
    </source>
</evidence>
<gene>
    <name evidence="5" type="ORF">QBC37DRAFT_328482</name>
</gene>
<evidence type="ECO:0000256" key="1">
    <source>
        <dbReference type="SAM" id="MobiDB-lite"/>
    </source>
</evidence>
<dbReference type="SUPFAM" id="SSF82153">
    <property type="entry name" value="FAS1 domain"/>
    <property type="match status" value="2"/>
</dbReference>
<dbReference type="EMBL" id="MU858356">
    <property type="protein sequence ID" value="KAK4206749.1"/>
    <property type="molecule type" value="Genomic_DNA"/>
</dbReference>
<dbReference type="Proteomes" id="UP001301769">
    <property type="component" value="Unassembled WGS sequence"/>
</dbReference>
<comment type="caution">
    <text evidence="5">The sequence shown here is derived from an EMBL/GenBank/DDBJ whole genome shotgun (WGS) entry which is preliminary data.</text>
</comment>
<keyword evidence="6" id="KW-1185">Reference proteome</keyword>
<dbReference type="FunFam" id="2.30.180.10:FF:000032">
    <property type="entry name" value="Fasciclin domain-containing protein, putative"/>
    <property type="match status" value="1"/>
</dbReference>
<proteinExistence type="predicted"/>
<sequence length="364" mass="36795">MLSKTFLAVVAAQLALGQTLTEVLTAQNSSLSTLISLLQGQPDLLSAVAGLSDITILAPSNEAFTTLLSDPAIAAAVQADPGIVPALLSYHVVNGTYYAGDLTSLPGPAFVPTLLTNETFTTVEGGQRVEVRGSSDGVSIFSGGGAESKVTGADFNFTGGTLHIIDKVLTIPSNLTTVLTSTPDLSSLTTAVTTTELVEPLEGIKQLTVFAPLNTAFEAIAETAANLTVEQLTAVLGYHVVSDAVVYSSDIKDGAMVATLQGEEIKLTIRDGSVYVNEAKVVMPNVLVKNGVVHVIDGVLIPKNLASGGDSTPSGTPSSSMPAPTMSGSGTPTPTVVSAGAAGMGVASVGVALAAGAFAVLLQI</sequence>